<dbReference type="EMBL" id="AAARLF010000005">
    <property type="protein sequence ID" value="EAE2898201.1"/>
    <property type="molecule type" value="Genomic_DNA"/>
</dbReference>
<comment type="caution">
    <text evidence="2">The sequence shown here is derived from an EMBL/GenBank/DDBJ whole genome shotgun (WGS) entry which is preliminary data.</text>
</comment>
<gene>
    <name evidence="1" type="ORF">CD20_05885</name>
    <name evidence="2" type="ORF">E1W43_09615</name>
    <name evidence="3" type="ORF">E1X78_10105</name>
</gene>
<sequence>MTTKSDLLEKLTRKFSNIPNVTPELLSDWLDEAIEAEGFPSSQDSFDGYETQILLRARIIGVEDLALNTAHFFNFSDGEESISKGNTSSNYQKLLAQLKAQYAEQFGNVSTFKVLKRLDRA</sequence>
<dbReference type="EMBL" id="AAAPCR010000004">
    <property type="protein sequence ID" value="EAD8145597.1"/>
    <property type="molecule type" value="Genomic_DNA"/>
</dbReference>
<evidence type="ECO:0000313" key="1">
    <source>
        <dbReference type="EMBL" id="EAD8145597.1"/>
    </source>
</evidence>
<evidence type="ECO:0000313" key="5">
    <source>
        <dbReference type="Proteomes" id="UP000371553"/>
    </source>
</evidence>
<name>A0A465JK85_LISMN</name>
<organism evidence="2 6">
    <name type="scientific">Listeria monocytogenes</name>
    <dbReference type="NCBI Taxonomy" id="1639"/>
    <lineage>
        <taxon>Bacteria</taxon>
        <taxon>Bacillati</taxon>
        <taxon>Bacillota</taxon>
        <taxon>Bacilli</taxon>
        <taxon>Bacillales</taxon>
        <taxon>Listeriaceae</taxon>
        <taxon>Listeria</taxon>
    </lineage>
</organism>
<reference evidence="4 6" key="2">
    <citation type="submission" date="2019-03" db="EMBL/GenBank/DDBJ databases">
        <authorList>
            <person name="Ashton P.M."/>
            <person name="Dallman T."/>
            <person name="Nair S."/>
            <person name="De Pinna E."/>
            <person name="Peters T."/>
            <person name="Grant K."/>
        </authorList>
    </citation>
    <scope>NUCLEOTIDE SEQUENCE [LARGE SCALE GENOMIC DNA]</scope>
    <source>
        <strain evidence="2">RL15000271</strain>
        <strain evidence="3">RL15000440</strain>
    </source>
</reference>
<dbReference type="AlphaFoldDB" id="A0A465JK85"/>
<dbReference type="Proteomes" id="UP000332711">
    <property type="component" value="Unassembled WGS sequence"/>
</dbReference>
<evidence type="ECO:0000313" key="4">
    <source>
        <dbReference type="Proteomes" id="UP000332711"/>
    </source>
</evidence>
<dbReference type="RefSeq" id="WP_039120144.1">
    <property type="nucleotide sequence ID" value="NZ_CADEHJ010000001.1"/>
</dbReference>
<dbReference type="Proteomes" id="UP000371553">
    <property type="component" value="Unassembled WGS sequence"/>
</dbReference>
<evidence type="ECO:0000313" key="2">
    <source>
        <dbReference type="EMBL" id="EAE2898201.1"/>
    </source>
</evidence>
<dbReference type="EMBL" id="AAASTI010000005">
    <property type="protein sequence ID" value="EAE5604464.1"/>
    <property type="molecule type" value="Genomic_DNA"/>
</dbReference>
<protein>
    <recommendedName>
        <fullName evidence="7">Phage protein</fullName>
    </recommendedName>
</protein>
<evidence type="ECO:0000313" key="3">
    <source>
        <dbReference type="EMBL" id="EAE5604464.1"/>
    </source>
</evidence>
<accession>A0A465JK85</accession>
<dbReference type="Proteomes" id="UP000401273">
    <property type="component" value="Unassembled WGS sequence"/>
</dbReference>
<proteinExistence type="predicted"/>
<evidence type="ECO:0000313" key="6">
    <source>
        <dbReference type="Proteomes" id="UP000401273"/>
    </source>
</evidence>
<reference evidence="1 5" key="1">
    <citation type="submission" date="2018-06" db="EMBL/GenBank/DDBJ databases">
        <authorList>
            <consortium name="GenomeTrakr: Next Generation Sequencing Network for Food Pathogen Tracability"/>
        </authorList>
    </citation>
    <scope>NUCLEOTIDE SEQUENCE [LARGE SCALE GENOMIC DNA]</scope>
    <source>
        <strain evidence="1 5">NYAG13B12507-5</strain>
    </source>
</reference>
<evidence type="ECO:0008006" key="7">
    <source>
        <dbReference type="Google" id="ProtNLM"/>
    </source>
</evidence>